<dbReference type="PRINTS" id="PR00702">
    <property type="entry name" value="ACRIFLAVINRP"/>
</dbReference>
<dbReference type="HOGENOM" id="CLU_002755_2_1_6"/>
<dbReference type="GO" id="GO:0042910">
    <property type="term" value="F:xenobiotic transmembrane transporter activity"/>
    <property type="evidence" value="ECO:0007669"/>
    <property type="project" value="TreeGrafter"/>
</dbReference>
<dbReference type="SUPFAM" id="SSF82693">
    <property type="entry name" value="Multidrug efflux transporter AcrB pore domain, PN1, PN2, PC1 and PC2 subdomains"/>
    <property type="match status" value="2"/>
</dbReference>
<dbReference type="Gene3D" id="3.30.70.1320">
    <property type="entry name" value="Multidrug efflux transporter AcrB pore domain like"/>
    <property type="match status" value="1"/>
</dbReference>
<keyword evidence="2" id="KW-1185">Reference proteome</keyword>
<dbReference type="PATRIC" id="fig|1129794.4.peg.671"/>
<dbReference type="InterPro" id="IPR001036">
    <property type="entry name" value="Acrflvin-R"/>
</dbReference>
<name>M4RJN0_9ALTE</name>
<dbReference type="EMBL" id="CP003837">
    <property type="protein sequence ID" value="AGH42788.1"/>
    <property type="molecule type" value="Genomic_DNA"/>
</dbReference>
<dbReference type="GO" id="GO:0005886">
    <property type="term" value="C:plasma membrane"/>
    <property type="evidence" value="ECO:0007669"/>
    <property type="project" value="TreeGrafter"/>
</dbReference>
<dbReference type="FunFam" id="3.30.70.1430:FF:000001">
    <property type="entry name" value="Efflux pump membrane transporter"/>
    <property type="match status" value="1"/>
</dbReference>
<evidence type="ECO:0000313" key="2">
    <source>
        <dbReference type="Proteomes" id="UP000011864"/>
    </source>
</evidence>
<gene>
    <name evidence="1" type="ORF">C427_0678</name>
</gene>
<organism evidence="1 2">
    <name type="scientific">Paraglaciecola psychrophila 170</name>
    <dbReference type="NCBI Taxonomy" id="1129794"/>
    <lineage>
        <taxon>Bacteria</taxon>
        <taxon>Pseudomonadati</taxon>
        <taxon>Pseudomonadota</taxon>
        <taxon>Gammaproteobacteria</taxon>
        <taxon>Alteromonadales</taxon>
        <taxon>Alteromonadaceae</taxon>
        <taxon>Paraglaciecola</taxon>
    </lineage>
</organism>
<dbReference type="KEGG" id="gps:C427_0678"/>
<accession>M4RJN0</accession>
<evidence type="ECO:0000313" key="1">
    <source>
        <dbReference type="EMBL" id="AGH42788.1"/>
    </source>
</evidence>
<reference evidence="1 2" key="1">
    <citation type="journal article" date="2013" name="Genome Announc.">
        <title>Complete Genome Sequence of Glaciecola psychrophila Strain 170T.</title>
        <authorList>
            <person name="Yin J."/>
            <person name="Chen J."/>
            <person name="Liu G."/>
            <person name="Yu Y."/>
            <person name="Song L."/>
            <person name="Wang X."/>
            <person name="Qu X."/>
        </authorList>
    </citation>
    <scope>NUCLEOTIDE SEQUENCE [LARGE SCALE GENOMIC DNA]</scope>
    <source>
        <strain evidence="1 2">170</strain>
    </source>
</reference>
<protein>
    <submittedName>
        <fullName evidence="1">Hydrophobe/amphiphile efflux-1 (HAE1) family transporter</fullName>
    </submittedName>
</protein>
<dbReference type="Gene3D" id="1.20.1640.10">
    <property type="entry name" value="Multidrug efflux transporter AcrB transmembrane domain"/>
    <property type="match status" value="1"/>
</dbReference>
<dbReference type="Gene3D" id="3.30.2090.10">
    <property type="entry name" value="Multidrug efflux transporter AcrB TolC docking domain, DN and DC subdomains"/>
    <property type="match status" value="1"/>
</dbReference>
<dbReference type="Gene3D" id="3.30.70.1430">
    <property type="entry name" value="Multidrug efflux transporter AcrB pore domain"/>
    <property type="match status" value="1"/>
</dbReference>
<dbReference type="Pfam" id="PF00873">
    <property type="entry name" value="ACR_tran"/>
    <property type="match status" value="1"/>
</dbReference>
<dbReference type="eggNOG" id="COG0841">
    <property type="taxonomic scope" value="Bacteria"/>
</dbReference>
<dbReference type="InterPro" id="IPR027463">
    <property type="entry name" value="AcrB_DN_DC_subdom"/>
</dbReference>
<dbReference type="PANTHER" id="PTHR32063:SF11">
    <property type="entry name" value="CATION OR DRUG EFFLUX SYSTEM PROTEIN"/>
    <property type="match status" value="1"/>
</dbReference>
<dbReference type="AlphaFoldDB" id="M4RJN0"/>
<sequence length="221" mass="24056">MNFSQFFISRPKFASVLAIIVLIIGSLAYQTLPIEQYPQVAPPTIQVTASYPGANAEIAAQTVATPLEQQINGVENMLYISSQSTADGNVSITVTFKLGTDLDTAQVQVQNRVAIAEPRLPEPVRRIGVTTIKNSPDLMLVVNMFSPNGTYDQTYIANYVTLQVRDQLARIQGVGNILVFGASQYSMRVWLDPDRIASIDMTAAEVISALQGQNIQVPVVP</sequence>
<dbReference type="PANTHER" id="PTHR32063">
    <property type="match status" value="1"/>
</dbReference>
<dbReference type="SUPFAM" id="SSF82714">
    <property type="entry name" value="Multidrug efflux transporter AcrB TolC docking domain, DN and DC subdomains"/>
    <property type="match status" value="1"/>
</dbReference>
<dbReference type="Proteomes" id="UP000011864">
    <property type="component" value="Chromosome"/>
</dbReference>
<dbReference type="STRING" id="1129794.C427_0678"/>
<proteinExistence type="predicted"/>